<evidence type="ECO:0000256" key="3">
    <source>
        <dbReference type="ARBA" id="ARBA00023002"/>
    </source>
</evidence>
<proteinExistence type="predicted"/>
<dbReference type="Gene3D" id="3.50.50.60">
    <property type="entry name" value="FAD/NAD(P)-binding domain"/>
    <property type="match status" value="2"/>
</dbReference>
<comment type="caution">
    <text evidence="5">The sequence shown here is derived from an EMBL/GenBank/DDBJ whole genome shotgun (WGS) entry which is preliminary data.</text>
</comment>
<organism evidence="5 6">
    <name type="scientific">Imshaugia aleurites</name>
    <dbReference type="NCBI Taxonomy" id="172621"/>
    <lineage>
        <taxon>Eukaryota</taxon>
        <taxon>Fungi</taxon>
        <taxon>Dikarya</taxon>
        <taxon>Ascomycota</taxon>
        <taxon>Pezizomycotina</taxon>
        <taxon>Lecanoromycetes</taxon>
        <taxon>OSLEUM clade</taxon>
        <taxon>Lecanoromycetidae</taxon>
        <taxon>Lecanorales</taxon>
        <taxon>Lecanorineae</taxon>
        <taxon>Parmeliaceae</taxon>
        <taxon>Imshaugia</taxon>
    </lineage>
</organism>
<dbReference type="GO" id="GO:0071949">
    <property type="term" value="F:FAD binding"/>
    <property type="evidence" value="ECO:0007669"/>
    <property type="project" value="InterPro"/>
</dbReference>
<dbReference type="PANTHER" id="PTHR47469">
    <property type="entry name" value="MONOOXYGENASE-LIKE"/>
    <property type="match status" value="1"/>
</dbReference>
<evidence type="ECO:0000256" key="1">
    <source>
        <dbReference type="ARBA" id="ARBA00022630"/>
    </source>
</evidence>
<keyword evidence="3" id="KW-0560">Oxidoreductase</keyword>
<dbReference type="InterPro" id="IPR036188">
    <property type="entry name" value="FAD/NAD-bd_sf"/>
</dbReference>
<keyword evidence="2" id="KW-0274">FAD</keyword>
<dbReference type="Pfam" id="PF01494">
    <property type="entry name" value="FAD_binding_3"/>
    <property type="match status" value="1"/>
</dbReference>
<gene>
    <name evidence="5" type="ORF">IMSHALPRED_007113</name>
</gene>
<evidence type="ECO:0000313" key="6">
    <source>
        <dbReference type="Proteomes" id="UP000664534"/>
    </source>
</evidence>
<evidence type="ECO:0000259" key="4">
    <source>
        <dbReference type="Pfam" id="PF01494"/>
    </source>
</evidence>
<dbReference type="InterPro" id="IPR053212">
    <property type="entry name" value="DHP_3-monooxygenase"/>
</dbReference>
<keyword evidence="1" id="KW-0285">Flavoprotein</keyword>
<dbReference type="AlphaFoldDB" id="A0A8H3IUG8"/>
<feature type="domain" description="FAD-binding" evidence="4">
    <location>
        <begin position="7"/>
        <end position="52"/>
    </location>
</feature>
<dbReference type="Proteomes" id="UP000664534">
    <property type="component" value="Unassembled WGS sequence"/>
</dbReference>
<keyword evidence="6" id="KW-1185">Reference proteome</keyword>
<dbReference type="GO" id="GO:0016491">
    <property type="term" value="F:oxidoreductase activity"/>
    <property type="evidence" value="ECO:0007669"/>
    <property type="project" value="UniProtKB-KW"/>
</dbReference>
<protein>
    <recommendedName>
        <fullName evidence="4">FAD-binding domain-containing protein</fullName>
    </recommendedName>
</protein>
<evidence type="ECO:0000313" key="5">
    <source>
        <dbReference type="EMBL" id="CAF9927069.1"/>
    </source>
</evidence>
<dbReference type="OrthoDB" id="655030at2759"/>
<dbReference type="InterPro" id="IPR002938">
    <property type="entry name" value="FAD-bd"/>
</dbReference>
<dbReference type="SUPFAM" id="SSF51905">
    <property type="entry name" value="FAD/NAD(P)-binding domain"/>
    <property type="match status" value="1"/>
</dbReference>
<evidence type="ECO:0000256" key="2">
    <source>
        <dbReference type="ARBA" id="ARBA00022827"/>
    </source>
</evidence>
<accession>A0A8H3IUG8</accession>
<sequence>MDNKPKSVLIAGGSLAGLMTGIVLKHLGHHVRIFERYPATQMEGQGAGITAQVDVQQLLTDYGLLKPPYSVNSPNLQILKLDGSVKSTWNVAWEMTSWDALYFRLRAVFDGHRSEYCPQALELGAQQTGSGENPRKRDTRPSICRAIRASHLDGKVLLVGDALASFRPHAALSTNQAALNALLRGKVMKGEMALMDWQRTVLKYAHVSAARSRAIGTYFQGGWGVFLVALVRYGVALVGEG</sequence>
<dbReference type="PANTHER" id="PTHR47469:SF2">
    <property type="entry name" value="OS06G0597600 PROTEIN"/>
    <property type="match status" value="1"/>
</dbReference>
<reference evidence="5" key="1">
    <citation type="submission" date="2021-03" db="EMBL/GenBank/DDBJ databases">
        <authorList>
            <person name="Tagirdzhanova G."/>
        </authorList>
    </citation>
    <scope>NUCLEOTIDE SEQUENCE</scope>
</reference>
<name>A0A8H3IUG8_9LECA</name>
<dbReference type="EMBL" id="CAJPDT010000045">
    <property type="protein sequence ID" value="CAF9927069.1"/>
    <property type="molecule type" value="Genomic_DNA"/>
</dbReference>